<sequence length="87" mass="9328">MLFVRMSSVAGWTEQSRWGPRSGTAESPSSSLLSDYPALTGIIATSALTTQTDQISPQDQGTDRDLRRIKPCPFVLLPSTLICSGGI</sequence>
<feature type="region of interest" description="Disordered" evidence="1">
    <location>
        <begin position="1"/>
        <end position="32"/>
    </location>
</feature>
<accession>A6IMX3</accession>
<organism evidence="2 3">
    <name type="scientific">Rattus norvegicus</name>
    <name type="common">Rat</name>
    <dbReference type="NCBI Taxonomy" id="10116"/>
    <lineage>
        <taxon>Eukaryota</taxon>
        <taxon>Metazoa</taxon>
        <taxon>Chordata</taxon>
        <taxon>Craniata</taxon>
        <taxon>Vertebrata</taxon>
        <taxon>Euteleostomi</taxon>
        <taxon>Mammalia</taxon>
        <taxon>Eutheria</taxon>
        <taxon>Euarchontoglires</taxon>
        <taxon>Glires</taxon>
        <taxon>Rodentia</taxon>
        <taxon>Myomorpha</taxon>
        <taxon>Muroidea</taxon>
        <taxon>Muridae</taxon>
        <taxon>Murinae</taxon>
        <taxon>Rattus</taxon>
    </lineage>
</organism>
<reference evidence="2 3" key="1">
    <citation type="submission" date="2005-09" db="EMBL/GenBank/DDBJ databases">
        <authorList>
            <person name="Mural R.J."/>
            <person name="Li P.W."/>
            <person name="Adams M.D."/>
            <person name="Amanatides P.G."/>
            <person name="Baden-Tillson H."/>
            <person name="Barnstead M."/>
            <person name="Chin S.H."/>
            <person name="Dew I."/>
            <person name="Evans C.A."/>
            <person name="Ferriera S."/>
            <person name="Flanigan M."/>
            <person name="Fosler C."/>
            <person name="Glodek A."/>
            <person name="Gu Z."/>
            <person name="Holt R.A."/>
            <person name="Jennings D."/>
            <person name="Kraft C.L."/>
            <person name="Lu F."/>
            <person name="Nguyen T."/>
            <person name="Nusskern D.R."/>
            <person name="Pfannkoch C.M."/>
            <person name="Sitter C."/>
            <person name="Sutton G.G."/>
            <person name="Venter J.C."/>
            <person name="Wang Z."/>
            <person name="Woodage T."/>
            <person name="Zheng X.H."/>
            <person name="Zhong F."/>
        </authorList>
    </citation>
    <scope>NUCLEOTIDE SEQUENCE [LARGE SCALE GENOMIC DNA]</scope>
    <source>
        <strain>BN</strain>
        <strain evidence="3">Sprague-Dawley</strain>
    </source>
</reference>
<dbReference type="AlphaFoldDB" id="A6IMX3"/>
<evidence type="ECO:0000313" key="3">
    <source>
        <dbReference type="Proteomes" id="UP000234681"/>
    </source>
</evidence>
<dbReference type="EMBL" id="CH473964">
    <property type="protein sequence ID" value="EDM01466.1"/>
    <property type="molecule type" value="Genomic_DNA"/>
</dbReference>
<evidence type="ECO:0000256" key="1">
    <source>
        <dbReference type="SAM" id="MobiDB-lite"/>
    </source>
</evidence>
<gene>
    <name evidence="2" type="ORF">rCG_30106</name>
</gene>
<evidence type="ECO:0000313" key="2">
    <source>
        <dbReference type="EMBL" id="EDM01466.1"/>
    </source>
</evidence>
<proteinExistence type="predicted"/>
<name>A6IMX3_RAT</name>
<dbReference type="Proteomes" id="UP000234681">
    <property type="component" value="Chromosome 4"/>
</dbReference>
<protein>
    <submittedName>
        <fullName evidence="2">RCG30106</fullName>
    </submittedName>
</protein>